<sequence>MEQEDERAGEGATVEASDMEVARGRTDAEDRGADTIDDELVMRTAAMQLESAPSPTLSSLGLRIQIPNPFDATEAVDEDVEMSTASPEREERFSSQRVAAAPALPQPPRFAGRTMQDRRDFMQKYETYLAAINALQTPYTGAFAMPVGACVESKTKRMIVRYEFNSTVNLITEQQWIGFFKQAKLPSLVDYAAVDDAMKALKMKTTWLEPESRMMNLQADLEGNLDKFNLTDQAFEHEQSRLVRYLSNALEPPSFKAAVTTMLTLQQNKQFKHEVVPFCAWVTQLLREFMTWEHYAPSSTASPNPRQNADRGVNGGHGTTSGRGQQSDRRGRGGRGRGNGGGRGGRGDAAAADPAAAGINRPPAAQPGKIHPARNACLKCNSTEHQVRDCPSCTPDELSQLLQRHARKLRERREAARGMPVRKFGVMEAGKPAIAEDRGSVVAAVDGMAVKARMLDTGADASLVARGVLDALEAMGKTLSIRPVAGITLSPVGKGAIAVTRSVIFREFVLTTTAGPLMLRNLSCYVEEHNNSMEMIVGRPIMKLLGYSTDKLLVEARSISPEWEFGGHRTGGSESDAAPTALQKMCRLQESSRDPTLTTEVAEDVERQETRTATPCMRPTNLTEVIQHLEKKVEVATKMGLTLDGRAKLAAVLHFRADCFRVEFGNDPPVRVVPLKVRLKDGVRPVKAQPRRYSPTDREFLDRHTRALLDNGLVYLNHRSCWASAPNIVRKKEQDVDPSADPG</sequence>
<evidence type="ECO:0000313" key="7">
    <source>
        <dbReference type="EMBL" id="KAE9208288.1"/>
    </source>
</evidence>
<dbReference type="EMBL" id="QXGC01001770">
    <property type="protein sequence ID" value="KAE9196390.1"/>
    <property type="molecule type" value="Genomic_DNA"/>
</dbReference>
<dbReference type="EMBL" id="QXGB01000644">
    <property type="protein sequence ID" value="KAE9208288.1"/>
    <property type="molecule type" value="Genomic_DNA"/>
</dbReference>
<keyword evidence="9" id="KW-1185">Reference proteome</keyword>
<dbReference type="Proteomes" id="UP000476176">
    <property type="component" value="Unassembled WGS sequence"/>
</dbReference>
<evidence type="ECO:0000313" key="9">
    <source>
        <dbReference type="Proteomes" id="UP000433483"/>
    </source>
</evidence>
<dbReference type="AlphaFoldDB" id="A0A6A3XTY4"/>
<evidence type="ECO:0000313" key="5">
    <source>
        <dbReference type="EMBL" id="KAE9196390.1"/>
    </source>
</evidence>
<dbReference type="EMBL" id="QXGF01001990">
    <property type="protein sequence ID" value="KAE8926705.1"/>
    <property type="molecule type" value="Genomic_DNA"/>
</dbReference>
<evidence type="ECO:0008006" key="14">
    <source>
        <dbReference type="Google" id="ProtNLM"/>
    </source>
</evidence>
<dbReference type="SUPFAM" id="SSF56672">
    <property type="entry name" value="DNA/RNA polymerases"/>
    <property type="match status" value="1"/>
</dbReference>
<reference evidence="8 9" key="1">
    <citation type="submission" date="2018-08" db="EMBL/GenBank/DDBJ databases">
        <title>Genomic investigation of the strawberry pathogen Phytophthora fragariae indicates pathogenicity is determined by transcriptional variation in three key races.</title>
        <authorList>
            <person name="Adams T.M."/>
            <person name="Armitage A.D."/>
            <person name="Sobczyk M.K."/>
            <person name="Bates H.J."/>
            <person name="Dunwell J.M."/>
            <person name="Nellist C.F."/>
            <person name="Harrison R.J."/>
        </authorList>
    </citation>
    <scope>NUCLEOTIDE SEQUENCE [LARGE SCALE GENOMIC DNA]</scope>
    <source>
        <strain evidence="6 10">BC-1</strain>
        <strain evidence="5 13">BC-23</strain>
        <strain evidence="7 9">NOV-27</strain>
        <strain evidence="4 11">NOV-71</strain>
        <strain evidence="2 8">NOV-9</strain>
        <strain evidence="3 12">SCRP245</strain>
    </source>
</reference>
<dbReference type="Gene3D" id="3.10.10.10">
    <property type="entry name" value="HIV Type 1 Reverse Transcriptase, subunit A, domain 1"/>
    <property type="match status" value="1"/>
</dbReference>
<name>A0A6A3XTY4_9STRA</name>
<evidence type="ECO:0000313" key="12">
    <source>
        <dbReference type="Proteomes" id="UP000460718"/>
    </source>
</evidence>
<evidence type="ECO:0000313" key="11">
    <source>
        <dbReference type="Proteomes" id="UP000441208"/>
    </source>
</evidence>
<accession>A0A6A3XTY4</accession>
<dbReference type="Proteomes" id="UP000460718">
    <property type="component" value="Unassembled WGS sequence"/>
</dbReference>
<dbReference type="EMBL" id="QXFZ01002102">
    <property type="protein sequence ID" value="KAE9080739.1"/>
    <property type="molecule type" value="Genomic_DNA"/>
</dbReference>
<evidence type="ECO:0000313" key="6">
    <source>
        <dbReference type="EMBL" id="KAE9198326.1"/>
    </source>
</evidence>
<feature type="region of interest" description="Disordered" evidence="1">
    <location>
        <begin position="296"/>
        <end position="370"/>
    </location>
</feature>
<dbReference type="EMBL" id="QXGD01001827">
    <property type="protein sequence ID" value="KAE9198326.1"/>
    <property type="molecule type" value="Genomic_DNA"/>
</dbReference>
<evidence type="ECO:0000313" key="3">
    <source>
        <dbReference type="EMBL" id="KAE8984029.1"/>
    </source>
</evidence>
<dbReference type="Proteomes" id="UP000429523">
    <property type="component" value="Unassembled WGS sequence"/>
</dbReference>
<evidence type="ECO:0000313" key="10">
    <source>
        <dbReference type="Proteomes" id="UP000440367"/>
    </source>
</evidence>
<feature type="compositionally biased region" description="Low complexity" evidence="1">
    <location>
        <begin position="348"/>
        <end position="358"/>
    </location>
</feature>
<gene>
    <name evidence="6" type="ORF">PF002_g22485</name>
    <name evidence="5" type="ORF">PF004_g20148</name>
    <name evidence="7" type="ORF">PF005_g12268</name>
    <name evidence="4" type="ORF">PF007_g22928</name>
    <name evidence="2" type="ORF">PF009_g23117</name>
    <name evidence="3" type="ORF">PF011_g20942</name>
</gene>
<proteinExistence type="predicted"/>
<dbReference type="InterPro" id="IPR043502">
    <property type="entry name" value="DNA/RNA_pol_sf"/>
</dbReference>
<comment type="caution">
    <text evidence="7">The sequence shown here is derived from an EMBL/GenBank/DDBJ whole genome shotgun (WGS) entry which is preliminary data.</text>
</comment>
<feature type="compositionally biased region" description="Polar residues" evidence="1">
    <location>
        <begin position="297"/>
        <end position="307"/>
    </location>
</feature>
<organism evidence="7 9">
    <name type="scientific">Phytophthora fragariae</name>
    <dbReference type="NCBI Taxonomy" id="53985"/>
    <lineage>
        <taxon>Eukaryota</taxon>
        <taxon>Sar</taxon>
        <taxon>Stramenopiles</taxon>
        <taxon>Oomycota</taxon>
        <taxon>Peronosporomycetes</taxon>
        <taxon>Peronosporales</taxon>
        <taxon>Peronosporaceae</taxon>
        <taxon>Phytophthora</taxon>
    </lineage>
</organism>
<feature type="compositionally biased region" description="Basic and acidic residues" evidence="1">
    <location>
        <begin position="20"/>
        <end position="34"/>
    </location>
</feature>
<evidence type="ECO:0000256" key="1">
    <source>
        <dbReference type="SAM" id="MobiDB-lite"/>
    </source>
</evidence>
<dbReference type="EMBL" id="QXFW01001934">
    <property type="protein sequence ID" value="KAE8984029.1"/>
    <property type="molecule type" value="Genomic_DNA"/>
</dbReference>
<evidence type="ECO:0000313" key="4">
    <source>
        <dbReference type="EMBL" id="KAE9080739.1"/>
    </source>
</evidence>
<evidence type="ECO:0000313" key="8">
    <source>
        <dbReference type="Proteomes" id="UP000429523"/>
    </source>
</evidence>
<dbReference type="OrthoDB" id="121995at2759"/>
<evidence type="ECO:0000313" key="13">
    <source>
        <dbReference type="Proteomes" id="UP000476176"/>
    </source>
</evidence>
<feature type="region of interest" description="Disordered" evidence="1">
    <location>
        <begin position="73"/>
        <end position="99"/>
    </location>
</feature>
<feature type="region of interest" description="Disordered" evidence="1">
    <location>
        <begin position="1"/>
        <end position="37"/>
    </location>
</feature>
<dbReference type="Proteomes" id="UP000433483">
    <property type="component" value="Unassembled WGS sequence"/>
</dbReference>
<protein>
    <recommendedName>
        <fullName evidence="14">Peptidase A2 domain-containing protein</fullName>
    </recommendedName>
</protein>
<dbReference type="Proteomes" id="UP000440367">
    <property type="component" value="Unassembled WGS sequence"/>
</dbReference>
<evidence type="ECO:0000313" key="2">
    <source>
        <dbReference type="EMBL" id="KAE8926705.1"/>
    </source>
</evidence>
<dbReference type="Proteomes" id="UP000441208">
    <property type="component" value="Unassembled WGS sequence"/>
</dbReference>